<dbReference type="InterPro" id="IPR050482">
    <property type="entry name" value="Sensor_HK_TwoCompSys"/>
</dbReference>
<dbReference type="CDD" id="cd00130">
    <property type="entry name" value="PAS"/>
    <property type="match status" value="1"/>
</dbReference>
<dbReference type="SMART" id="SM00091">
    <property type="entry name" value="PAS"/>
    <property type="match status" value="1"/>
</dbReference>
<dbReference type="Gene3D" id="3.30.450.20">
    <property type="entry name" value="PAS domain"/>
    <property type="match status" value="1"/>
</dbReference>
<evidence type="ECO:0000256" key="7">
    <source>
        <dbReference type="ARBA" id="ARBA00022840"/>
    </source>
</evidence>
<evidence type="ECO:0000256" key="3">
    <source>
        <dbReference type="ARBA" id="ARBA00022553"/>
    </source>
</evidence>
<evidence type="ECO:0000259" key="11">
    <source>
        <dbReference type="PROSITE" id="PS50112"/>
    </source>
</evidence>
<dbReference type="SMART" id="SM00086">
    <property type="entry name" value="PAC"/>
    <property type="match status" value="1"/>
</dbReference>
<keyword evidence="6 13" id="KW-0418">Kinase</keyword>
<keyword evidence="14" id="KW-1185">Reference proteome</keyword>
<dbReference type="Pfam" id="PF07730">
    <property type="entry name" value="HisKA_3"/>
    <property type="match status" value="1"/>
</dbReference>
<feature type="modified residue" description="4-aspartylphosphate" evidence="9">
    <location>
        <position position="59"/>
    </location>
</feature>
<dbReference type="CDD" id="cd00156">
    <property type="entry name" value="REC"/>
    <property type="match status" value="1"/>
</dbReference>
<dbReference type="SMART" id="SM00448">
    <property type="entry name" value="REC"/>
    <property type="match status" value="1"/>
</dbReference>
<dbReference type="InterPro" id="IPR011712">
    <property type="entry name" value="Sig_transdc_His_kin_sub3_dim/P"/>
</dbReference>
<comment type="caution">
    <text evidence="13">The sequence shown here is derived from an EMBL/GenBank/DDBJ whole genome shotgun (WGS) entry which is preliminary data.</text>
</comment>
<dbReference type="SUPFAM" id="SSF55785">
    <property type="entry name" value="PYP-like sensor domain (PAS domain)"/>
    <property type="match status" value="1"/>
</dbReference>
<dbReference type="InterPro" id="IPR000014">
    <property type="entry name" value="PAS"/>
</dbReference>
<evidence type="ECO:0000259" key="12">
    <source>
        <dbReference type="PROSITE" id="PS50113"/>
    </source>
</evidence>
<organism evidence="13 14">
    <name type="scientific">Nitrosomonas supralitoralis</name>
    <dbReference type="NCBI Taxonomy" id="2116706"/>
    <lineage>
        <taxon>Bacteria</taxon>
        <taxon>Pseudomonadati</taxon>
        <taxon>Pseudomonadota</taxon>
        <taxon>Betaproteobacteria</taxon>
        <taxon>Nitrosomonadales</taxon>
        <taxon>Nitrosomonadaceae</taxon>
        <taxon>Nitrosomonas</taxon>
    </lineage>
</organism>
<proteinExistence type="predicted"/>
<dbReference type="InterPro" id="IPR001610">
    <property type="entry name" value="PAC"/>
</dbReference>
<keyword evidence="5" id="KW-0547">Nucleotide-binding</keyword>
<keyword evidence="8" id="KW-0902">Two-component regulatory system</keyword>
<dbReference type="InterPro" id="IPR013655">
    <property type="entry name" value="PAS_fold_3"/>
</dbReference>
<dbReference type="InterPro" id="IPR001789">
    <property type="entry name" value="Sig_transdc_resp-reg_receiver"/>
</dbReference>
<dbReference type="GO" id="GO:0016020">
    <property type="term" value="C:membrane"/>
    <property type="evidence" value="ECO:0007669"/>
    <property type="project" value="InterPro"/>
</dbReference>
<evidence type="ECO:0000256" key="5">
    <source>
        <dbReference type="ARBA" id="ARBA00022741"/>
    </source>
</evidence>
<dbReference type="InterPro" id="IPR003594">
    <property type="entry name" value="HATPase_dom"/>
</dbReference>
<dbReference type="Gene3D" id="3.40.50.2300">
    <property type="match status" value="1"/>
</dbReference>
<evidence type="ECO:0000256" key="9">
    <source>
        <dbReference type="PROSITE-ProRule" id="PRU00169"/>
    </source>
</evidence>
<dbReference type="EMBL" id="PXXU01000051">
    <property type="protein sequence ID" value="PSJ16449.1"/>
    <property type="molecule type" value="Genomic_DNA"/>
</dbReference>
<dbReference type="PROSITE" id="PS50110">
    <property type="entry name" value="RESPONSE_REGULATORY"/>
    <property type="match status" value="1"/>
</dbReference>
<dbReference type="PANTHER" id="PTHR24421:SF10">
    <property type="entry name" value="NITRATE_NITRITE SENSOR PROTEIN NARQ"/>
    <property type="match status" value="1"/>
</dbReference>
<keyword evidence="4" id="KW-0808">Transferase</keyword>
<dbReference type="Proteomes" id="UP000241912">
    <property type="component" value="Unassembled WGS sequence"/>
</dbReference>
<dbReference type="NCBIfam" id="TIGR00229">
    <property type="entry name" value="sensory_box"/>
    <property type="match status" value="1"/>
</dbReference>
<dbReference type="GO" id="GO:0046983">
    <property type="term" value="F:protein dimerization activity"/>
    <property type="evidence" value="ECO:0007669"/>
    <property type="project" value="InterPro"/>
</dbReference>
<dbReference type="PROSITE" id="PS50112">
    <property type="entry name" value="PAS"/>
    <property type="match status" value="1"/>
</dbReference>
<dbReference type="InterPro" id="IPR000700">
    <property type="entry name" value="PAS-assoc_C"/>
</dbReference>
<dbReference type="GO" id="GO:0005524">
    <property type="term" value="F:ATP binding"/>
    <property type="evidence" value="ECO:0007669"/>
    <property type="project" value="UniProtKB-KW"/>
</dbReference>
<accession>A0A2P7NSM9</accession>
<gene>
    <name evidence="13" type="ORF">C7H79_13470</name>
</gene>
<dbReference type="OrthoDB" id="9782588at2"/>
<evidence type="ECO:0000256" key="1">
    <source>
        <dbReference type="ARBA" id="ARBA00000085"/>
    </source>
</evidence>
<keyword evidence="7" id="KW-0067">ATP-binding</keyword>
<dbReference type="EC" id="2.7.13.3" evidence="2"/>
<dbReference type="Gene3D" id="3.30.565.10">
    <property type="entry name" value="Histidine kinase-like ATPase, C-terminal domain"/>
    <property type="match status" value="1"/>
</dbReference>
<protein>
    <recommendedName>
        <fullName evidence="2">histidine kinase</fullName>
        <ecNumber evidence="2">2.7.13.3</ecNumber>
    </recommendedName>
</protein>
<comment type="catalytic activity">
    <reaction evidence="1">
        <text>ATP + protein L-histidine = ADP + protein N-phospho-L-histidine.</text>
        <dbReference type="EC" id="2.7.13.3"/>
    </reaction>
</comment>
<evidence type="ECO:0000256" key="8">
    <source>
        <dbReference type="ARBA" id="ARBA00023012"/>
    </source>
</evidence>
<evidence type="ECO:0000256" key="4">
    <source>
        <dbReference type="ARBA" id="ARBA00022679"/>
    </source>
</evidence>
<dbReference type="Pfam" id="PF08447">
    <property type="entry name" value="PAS_3"/>
    <property type="match status" value="1"/>
</dbReference>
<dbReference type="RefSeq" id="WP_106707777.1">
    <property type="nucleotide sequence ID" value="NZ_PXXU01000051.1"/>
</dbReference>
<feature type="domain" description="PAS" evidence="11">
    <location>
        <begin position="137"/>
        <end position="208"/>
    </location>
</feature>
<evidence type="ECO:0000256" key="2">
    <source>
        <dbReference type="ARBA" id="ARBA00012438"/>
    </source>
</evidence>
<dbReference type="SMART" id="SM00387">
    <property type="entry name" value="HATPase_c"/>
    <property type="match status" value="1"/>
</dbReference>
<dbReference type="AlphaFoldDB" id="A0A2P7NSM9"/>
<feature type="domain" description="Response regulatory" evidence="10">
    <location>
        <begin position="7"/>
        <end position="124"/>
    </location>
</feature>
<sequence>MFTPRIHILLIEDNEADAILVQSDLQQAMGDQMTVTHVERLSSALELIQQESIDLILSDLTLPDSDGITTINQLRKHAPSIPIAVLSFRDDEKLAIKAIKAGAQDYLVKGSLTEGVLARVIRYSIERKRIEESNRKAQNRFQTIFEKAPLGIALINLQTGRYYDVNPKYASIVGRCVDELININHTDIIHPDDFQSYQYDISLFLNNGFADYKLEKRVLHHDGSIIWIEIFIVPFEAITNDEICYLCMIEDITERKQMIENLRQLTAHLQDVREEERTRIGREIHDVLGGTLTVLRMDLDWLSKKINAEPMHERIESLYQLTGEAIETARRVSVNLRPNVLDNLGLLGAIEWLVRELEQRKNIDCTLESTISNLSCHNKNYETTIFRIIQEAFINITRHSNATKVDVELFEDEDDVVITIKDNGVGITESQILNPQSFGIIGMNERTQQYGGKFEISGTPLQGSVVMLKIPLVIAATCDGELIND</sequence>
<dbReference type="Pfam" id="PF00072">
    <property type="entry name" value="Response_reg"/>
    <property type="match status" value="1"/>
</dbReference>
<dbReference type="Gene3D" id="1.20.5.1930">
    <property type="match status" value="1"/>
</dbReference>
<evidence type="ECO:0000256" key="6">
    <source>
        <dbReference type="ARBA" id="ARBA00022777"/>
    </source>
</evidence>
<reference evidence="13 14" key="1">
    <citation type="submission" date="2018-03" db="EMBL/GenBank/DDBJ databases">
        <title>Draft genome of Nitrosomonas supralitoralis APG5.</title>
        <authorList>
            <person name="Urakawa H."/>
            <person name="Lopez J.V."/>
        </authorList>
    </citation>
    <scope>NUCLEOTIDE SEQUENCE [LARGE SCALE GENOMIC DNA]</scope>
    <source>
        <strain evidence="13 14">APG5</strain>
    </source>
</reference>
<dbReference type="CDD" id="cd16917">
    <property type="entry name" value="HATPase_UhpB-NarQ-NarX-like"/>
    <property type="match status" value="1"/>
</dbReference>
<evidence type="ECO:0000313" key="13">
    <source>
        <dbReference type="EMBL" id="PSJ16449.1"/>
    </source>
</evidence>
<dbReference type="InterPro" id="IPR036890">
    <property type="entry name" value="HATPase_C_sf"/>
</dbReference>
<keyword evidence="3 9" id="KW-0597">Phosphoprotein</keyword>
<dbReference type="PROSITE" id="PS50113">
    <property type="entry name" value="PAC"/>
    <property type="match status" value="1"/>
</dbReference>
<dbReference type="Pfam" id="PF02518">
    <property type="entry name" value="HATPase_c"/>
    <property type="match status" value="1"/>
</dbReference>
<dbReference type="InterPro" id="IPR011006">
    <property type="entry name" value="CheY-like_superfamily"/>
</dbReference>
<dbReference type="InterPro" id="IPR035965">
    <property type="entry name" value="PAS-like_dom_sf"/>
</dbReference>
<evidence type="ECO:0000313" key="14">
    <source>
        <dbReference type="Proteomes" id="UP000241912"/>
    </source>
</evidence>
<feature type="domain" description="PAC" evidence="12">
    <location>
        <begin position="212"/>
        <end position="264"/>
    </location>
</feature>
<dbReference type="SUPFAM" id="SSF55874">
    <property type="entry name" value="ATPase domain of HSP90 chaperone/DNA topoisomerase II/histidine kinase"/>
    <property type="match status" value="1"/>
</dbReference>
<dbReference type="SUPFAM" id="SSF52172">
    <property type="entry name" value="CheY-like"/>
    <property type="match status" value="1"/>
</dbReference>
<dbReference type="GO" id="GO:0000155">
    <property type="term" value="F:phosphorelay sensor kinase activity"/>
    <property type="evidence" value="ECO:0007669"/>
    <property type="project" value="InterPro"/>
</dbReference>
<dbReference type="PANTHER" id="PTHR24421">
    <property type="entry name" value="NITRATE/NITRITE SENSOR PROTEIN NARX-RELATED"/>
    <property type="match status" value="1"/>
</dbReference>
<name>A0A2P7NSM9_9PROT</name>
<evidence type="ECO:0000259" key="10">
    <source>
        <dbReference type="PROSITE" id="PS50110"/>
    </source>
</evidence>